<feature type="domain" description="Fe/B12 periplasmic-binding" evidence="2">
    <location>
        <begin position="36"/>
        <end position="312"/>
    </location>
</feature>
<reference evidence="3 4" key="1">
    <citation type="journal article" date="2017" name="Gene Rep">
        <title>The ribosomal RNA operon (rrn) of Campylobacter concisus supports molecular typing to genomospecies level.</title>
        <authorList>
            <person name="Huq M."/>
            <person name="Van T.T.H."/>
            <person name="Gurtler V."/>
            <person name="Elshagmani E."/>
            <person name="Allemailem K.S."/>
            <person name="Smooker P.M."/>
            <person name="Istivan T.S."/>
        </authorList>
    </citation>
    <scope>NUCLEOTIDE SEQUENCE [LARGE SCALE GENOMIC DNA]</scope>
    <source>
        <strain evidence="3 4">RCH 26</strain>
    </source>
</reference>
<dbReference type="InterPro" id="IPR050902">
    <property type="entry name" value="ABC_Transporter_SBP"/>
</dbReference>
<name>A0A1X0U4G2_9BACT</name>
<proteinExistence type="predicted"/>
<evidence type="ECO:0000256" key="1">
    <source>
        <dbReference type="SAM" id="SignalP"/>
    </source>
</evidence>
<feature type="signal peptide" evidence="1">
    <location>
        <begin position="1"/>
        <end position="19"/>
    </location>
</feature>
<dbReference type="PANTHER" id="PTHR30535">
    <property type="entry name" value="VITAMIN B12-BINDING PROTEIN"/>
    <property type="match status" value="1"/>
</dbReference>
<comment type="caution">
    <text evidence="3">The sequence shown here is derived from an EMBL/GenBank/DDBJ whole genome shotgun (WGS) entry which is preliminary data.</text>
</comment>
<dbReference type="Proteomes" id="UP000192671">
    <property type="component" value="Unassembled WGS sequence"/>
</dbReference>
<evidence type="ECO:0000313" key="4">
    <source>
        <dbReference type="Proteomes" id="UP000192671"/>
    </source>
</evidence>
<dbReference type="PROSITE" id="PS50983">
    <property type="entry name" value="FE_B12_PBP"/>
    <property type="match status" value="1"/>
</dbReference>
<dbReference type="AlphaFoldDB" id="A0A1X0U4G2"/>
<protein>
    <recommendedName>
        <fullName evidence="2">Fe/B12 periplasmic-binding domain-containing protein</fullName>
    </recommendedName>
</protein>
<dbReference type="GO" id="GO:0071281">
    <property type="term" value="P:cellular response to iron ion"/>
    <property type="evidence" value="ECO:0007669"/>
    <property type="project" value="TreeGrafter"/>
</dbReference>
<dbReference type="Pfam" id="PF01497">
    <property type="entry name" value="Peripla_BP_2"/>
    <property type="match status" value="1"/>
</dbReference>
<feature type="chain" id="PRO_5013230514" description="Fe/B12 periplasmic-binding domain-containing protein" evidence="1">
    <location>
        <begin position="20"/>
        <end position="344"/>
    </location>
</feature>
<keyword evidence="1" id="KW-0732">Signal</keyword>
<gene>
    <name evidence="3" type="ORF">A3835_09790</name>
</gene>
<evidence type="ECO:0000259" key="2">
    <source>
        <dbReference type="PROSITE" id="PS50983"/>
    </source>
</evidence>
<dbReference type="PANTHER" id="PTHR30535:SF34">
    <property type="entry name" value="MOLYBDATE-BINDING PROTEIN MOLA"/>
    <property type="match status" value="1"/>
</dbReference>
<evidence type="ECO:0000313" key="3">
    <source>
        <dbReference type="EMBL" id="ORI09082.1"/>
    </source>
</evidence>
<organism evidence="3 4">
    <name type="scientific">Campylobacter concisus</name>
    <dbReference type="NCBI Taxonomy" id="199"/>
    <lineage>
        <taxon>Bacteria</taxon>
        <taxon>Pseudomonadati</taxon>
        <taxon>Campylobacterota</taxon>
        <taxon>Epsilonproteobacteria</taxon>
        <taxon>Campylobacterales</taxon>
        <taxon>Campylobacteraceae</taxon>
        <taxon>Campylobacter</taxon>
    </lineage>
</organism>
<dbReference type="SUPFAM" id="SSF53807">
    <property type="entry name" value="Helical backbone' metal receptor"/>
    <property type="match status" value="1"/>
</dbReference>
<dbReference type="InterPro" id="IPR002491">
    <property type="entry name" value="ABC_transptr_periplasmic_BD"/>
</dbReference>
<dbReference type="Gene3D" id="3.40.50.1980">
    <property type="entry name" value="Nitrogenase molybdenum iron protein domain"/>
    <property type="match status" value="2"/>
</dbReference>
<accession>A0A1X0U4G2</accession>
<sequence length="344" mass="38388">MRKIISVLLLLAATLSALEFTDQSGNKLHFDGSVKSVALFPVPLASFSLSVENNVSRLASVHPMAKKNIERGMLGKMIKGAASIPAGGIGEDFTPNIEELLKLSPDLVVQWGMRGEKIIEPLRKVGLNVALVNLSGTEEAPLFWFGMLGKIYEKEQRAEQILQNRAEVRAKIENFVKGLSKKPKVLFIFGRDKSYEAAGGGTYFDYEIKLSGGANAANFGGFRILNKEEILAQNPDVILLSNFDELTPRDFFSDKILKNVKAVKQKAVYKMPLGGDMWEPPTGESHLGWAWFSVLFSGQAHINLKDEMKKSYKLLYGYDLNDDEIAKILRFDLNGESKFYELFR</sequence>
<dbReference type="EMBL" id="LVWL01000014">
    <property type="protein sequence ID" value="ORI09082.1"/>
    <property type="molecule type" value="Genomic_DNA"/>
</dbReference>